<evidence type="ECO:0000256" key="1">
    <source>
        <dbReference type="SAM" id="SignalP"/>
    </source>
</evidence>
<dbReference type="Pfam" id="PF07661">
    <property type="entry name" value="MORN_2"/>
    <property type="match status" value="3"/>
</dbReference>
<dbReference type="OrthoDB" id="9785122at2"/>
<evidence type="ECO:0008006" key="4">
    <source>
        <dbReference type="Google" id="ProtNLM"/>
    </source>
</evidence>
<protein>
    <recommendedName>
        <fullName evidence="4">Toxin-antitoxin system YwqK family antitoxin</fullName>
    </recommendedName>
</protein>
<comment type="caution">
    <text evidence="2">The sequence shown here is derived from an EMBL/GenBank/DDBJ whole genome shotgun (WGS) entry which is preliminary data.</text>
</comment>
<keyword evidence="3" id="KW-1185">Reference proteome</keyword>
<name>A0A6N6RJD3_9FLAO</name>
<keyword evidence="1" id="KW-0732">Signal</keyword>
<feature type="signal peptide" evidence="1">
    <location>
        <begin position="1"/>
        <end position="24"/>
    </location>
</feature>
<dbReference type="AlphaFoldDB" id="A0A6N6RJD3"/>
<dbReference type="Proteomes" id="UP000468650">
    <property type="component" value="Unassembled WGS sequence"/>
</dbReference>
<accession>A0A6N6RJD3</accession>
<proteinExistence type="predicted"/>
<organism evidence="2 3">
    <name type="scientific">Phaeocystidibacter luteus</name>
    <dbReference type="NCBI Taxonomy" id="911197"/>
    <lineage>
        <taxon>Bacteria</taxon>
        <taxon>Pseudomonadati</taxon>
        <taxon>Bacteroidota</taxon>
        <taxon>Flavobacteriia</taxon>
        <taxon>Flavobacteriales</taxon>
        <taxon>Phaeocystidibacteraceae</taxon>
        <taxon>Phaeocystidibacter</taxon>
    </lineage>
</organism>
<dbReference type="InterPro" id="IPR011652">
    <property type="entry name" value="MORN_2"/>
</dbReference>
<dbReference type="Gene3D" id="3.90.930.1">
    <property type="match status" value="1"/>
</dbReference>
<dbReference type="EMBL" id="WBVO01000012">
    <property type="protein sequence ID" value="KAB2807055.1"/>
    <property type="molecule type" value="Genomic_DNA"/>
</dbReference>
<sequence length="226" mass="26497">MMKNLTLSTLFLAFLFLKQSNANAQVSPRIFDTAILKVDSVLVLKSTDSAFSIEVFYDSTGIFQIINETSDTNSALYFDEAQYLVAFTRCARDTCWEYEYYKNGILKSVHAYNTNEDDYIKYPYRSVYRRKYDCDGRIKEEREYEYGTQVSRVRGYFPNGQLKFEGQASDWHGEFGLFHYYHPNGRLESKGEYVRSESPLEESQKVGVWQYFDEDGVLINEENYSE</sequence>
<feature type="chain" id="PRO_5026750177" description="Toxin-antitoxin system YwqK family antitoxin" evidence="1">
    <location>
        <begin position="25"/>
        <end position="226"/>
    </location>
</feature>
<reference evidence="2 3" key="1">
    <citation type="submission" date="2019-09" db="EMBL/GenBank/DDBJ databases">
        <title>Genomes of family Cryomorphaceae.</title>
        <authorList>
            <person name="Bowman J.P."/>
        </authorList>
    </citation>
    <scope>NUCLEOTIDE SEQUENCE [LARGE SCALE GENOMIC DNA]</scope>
    <source>
        <strain evidence="2 3">LMG 25704</strain>
    </source>
</reference>
<gene>
    <name evidence="2" type="ORF">F8C67_12740</name>
</gene>
<evidence type="ECO:0000313" key="3">
    <source>
        <dbReference type="Proteomes" id="UP000468650"/>
    </source>
</evidence>
<dbReference type="SUPFAM" id="SSF82185">
    <property type="entry name" value="Histone H3 K4-specific methyltransferase SET7/9 N-terminal domain"/>
    <property type="match status" value="1"/>
</dbReference>
<evidence type="ECO:0000313" key="2">
    <source>
        <dbReference type="EMBL" id="KAB2807055.1"/>
    </source>
</evidence>